<evidence type="ECO:0000313" key="2">
    <source>
        <dbReference type="Proteomes" id="UP000055024"/>
    </source>
</evidence>
<proteinExistence type="predicted"/>
<gene>
    <name evidence="1" type="ORF">T11_13705</name>
</gene>
<comment type="caution">
    <text evidence="1">The sequence shown here is derived from an EMBL/GenBank/DDBJ whole genome shotgun (WGS) entry which is preliminary data.</text>
</comment>
<reference evidence="1 2" key="1">
    <citation type="submission" date="2015-01" db="EMBL/GenBank/DDBJ databases">
        <title>Evolution of Trichinella species and genotypes.</title>
        <authorList>
            <person name="Korhonen P.K."/>
            <person name="Edoardo P."/>
            <person name="Giuseppe L.R."/>
            <person name="Gasser R.B."/>
        </authorList>
    </citation>
    <scope>NUCLEOTIDE SEQUENCE [LARGE SCALE GENOMIC DNA]</scope>
    <source>
        <strain evidence="1">ISS1029</strain>
    </source>
</reference>
<evidence type="ECO:0000313" key="1">
    <source>
        <dbReference type="EMBL" id="KRZ13155.1"/>
    </source>
</evidence>
<dbReference type="Proteomes" id="UP000055024">
    <property type="component" value="Unassembled WGS sequence"/>
</dbReference>
<keyword evidence="2" id="KW-1185">Reference proteome</keyword>
<sequence length="65" mass="7546">MKQITNGMKPTRDDMRFLVYPDSVMLGWGCFERRTFRNAATCHVSQTNECTVTDDKAPLWRSLFA</sequence>
<dbReference type="AlphaFoldDB" id="A0A0V1HQW5"/>
<dbReference type="EMBL" id="JYDP01000034">
    <property type="protein sequence ID" value="KRZ13155.1"/>
    <property type="molecule type" value="Genomic_DNA"/>
</dbReference>
<accession>A0A0V1HQW5</accession>
<protein>
    <submittedName>
        <fullName evidence="1">Uncharacterized protein</fullName>
    </submittedName>
</protein>
<organism evidence="1 2">
    <name type="scientific">Trichinella zimbabwensis</name>
    <dbReference type="NCBI Taxonomy" id="268475"/>
    <lineage>
        <taxon>Eukaryota</taxon>
        <taxon>Metazoa</taxon>
        <taxon>Ecdysozoa</taxon>
        <taxon>Nematoda</taxon>
        <taxon>Enoplea</taxon>
        <taxon>Dorylaimia</taxon>
        <taxon>Trichinellida</taxon>
        <taxon>Trichinellidae</taxon>
        <taxon>Trichinella</taxon>
    </lineage>
</organism>
<name>A0A0V1HQW5_9BILA</name>